<comment type="caution">
    <text evidence="3">The sequence shown here is derived from an EMBL/GenBank/DDBJ whole genome shotgun (WGS) entry which is preliminary data.</text>
</comment>
<feature type="transmembrane region" description="Helical" evidence="2">
    <location>
        <begin position="97"/>
        <end position="123"/>
    </location>
</feature>
<evidence type="ECO:0008006" key="5">
    <source>
        <dbReference type="Google" id="ProtNLM"/>
    </source>
</evidence>
<gene>
    <name evidence="3" type="ORF">E9228_003124</name>
</gene>
<name>A0ABX0TF97_9MICO</name>
<dbReference type="EMBL" id="JAAOYO010000005">
    <property type="protein sequence ID" value="NII42455.1"/>
    <property type="molecule type" value="Genomic_DNA"/>
</dbReference>
<feature type="compositionally biased region" description="Basic and acidic residues" evidence="1">
    <location>
        <begin position="1"/>
        <end position="10"/>
    </location>
</feature>
<evidence type="ECO:0000313" key="3">
    <source>
        <dbReference type="EMBL" id="NII42455.1"/>
    </source>
</evidence>
<evidence type="ECO:0000313" key="4">
    <source>
        <dbReference type="Proteomes" id="UP001318300"/>
    </source>
</evidence>
<feature type="transmembrane region" description="Helical" evidence="2">
    <location>
        <begin position="224"/>
        <end position="248"/>
    </location>
</feature>
<keyword evidence="4" id="KW-1185">Reference proteome</keyword>
<feature type="compositionally biased region" description="Basic and acidic residues" evidence="1">
    <location>
        <begin position="69"/>
        <end position="80"/>
    </location>
</feature>
<keyword evidence="2" id="KW-1133">Transmembrane helix</keyword>
<keyword evidence="2" id="KW-0472">Membrane</keyword>
<protein>
    <recommendedName>
        <fullName evidence="5">Major facilitator superfamily (MFS) profile domain-containing protein</fullName>
    </recommendedName>
</protein>
<organism evidence="3 4">
    <name type="scientific">Curtobacterium salicis</name>
    <dbReference type="NCBI Taxonomy" id="1779862"/>
    <lineage>
        <taxon>Bacteria</taxon>
        <taxon>Bacillati</taxon>
        <taxon>Actinomycetota</taxon>
        <taxon>Actinomycetes</taxon>
        <taxon>Micrococcales</taxon>
        <taxon>Microbacteriaceae</taxon>
        <taxon>Curtobacterium</taxon>
    </lineage>
</organism>
<feature type="region of interest" description="Disordered" evidence="1">
    <location>
        <begin position="1"/>
        <end position="80"/>
    </location>
</feature>
<feature type="transmembrane region" description="Helical" evidence="2">
    <location>
        <begin position="180"/>
        <end position="204"/>
    </location>
</feature>
<reference evidence="3 4" key="1">
    <citation type="submission" date="2020-03" db="EMBL/GenBank/DDBJ databases">
        <title>Above-ground endophytic microbial communities from plants in different locations in the United States.</title>
        <authorList>
            <person name="Frank C."/>
        </authorList>
    </citation>
    <scope>NUCLEOTIDE SEQUENCE [LARGE SCALE GENOMIC DNA]</scope>
    <source>
        <strain evidence="3 4">WW7</strain>
    </source>
</reference>
<sequence length="263" mass="26905">MSTPDDDTRPVRHAGATDGTGPDGARRETEAAHAVSPDRGNDHDTARNDTARNDTARNDTATAAGGAARADRGPTQRESVLEREKDEFAGFKWGSAFFGWLTATGTAVILTAVLTAVGAGVGLGQNGGDVDSAAKDVTKNGDVVGIVGAIALAVILFVAYVAGGYVAGRMARFSGAKQGVAVWIWAVVIAVVVAIVTAVAGSQFNVLGNLNSFPRIPVDEGTLTVTGIITVVLVAVISLVGAVLGGLAGMRYHRKVDRVGLGR</sequence>
<keyword evidence="2" id="KW-0812">Transmembrane</keyword>
<evidence type="ECO:0000256" key="2">
    <source>
        <dbReference type="SAM" id="Phobius"/>
    </source>
</evidence>
<proteinExistence type="predicted"/>
<feature type="compositionally biased region" description="Low complexity" evidence="1">
    <location>
        <begin position="58"/>
        <end position="68"/>
    </location>
</feature>
<feature type="compositionally biased region" description="Basic and acidic residues" evidence="1">
    <location>
        <begin position="39"/>
        <end position="57"/>
    </location>
</feature>
<accession>A0ABX0TF97</accession>
<feature type="transmembrane region" description="Helical" evidence="2">
    <location>
        <begin position="143"/>
        <end position="168"/>
    </location>
</feature>
<dbReference type="RefSeq" id="WP_208386350.1">
    <property type="nucleotide sequence ID" value="NZ_JAAOYO010000005.1"/>
</dbReference>
<evidence type="ECO:0000256" key="1">
    <source>
        <dbReference type="SAM" id="MobiDB-lite"/>
    </source>
</evidence>
<dbReference type="Proteomes" id="UP001318300">
    <property type="component" value="Unassembled WGS sequence"/>
</dbReference>